<evidence type="ECO:0000313" key="2">
    <source>
        <dbReference type="EMBL" id="QBX56199.1"/>
    </source>
</evidence>
<name>A0A4P7IFY3_9ACTN</name>
<proteinExistence type="predicted"/>
<dbReference type="RefSeq" id="WP_135268190.1">
    <property type="nucleotide sequence ID" value="NZ_CP038436.1"/>
</dbReference>
<keyword evidence="3" id="KW-1185">Reference proteome</keyword>
<organism evidence="2 3">
    <name type="scientific">Nocardioides seonyuensis</name>
    <dbReference type="NCBI Taxonomy" id="2518371"/>
    <lineage>
        <taxon>Bacteria</taxon>
        <taxon>Bacillati</taxon>
        <taxon>Actinomycetota</taxon>
        <taxon>Actinomycetes</taxon>
        <taxon>Propionibacteriales</taxon>
        <taxon>Nocardioidaceae</taxon>
        <taxon>Nocardioides</taxon>
    </lineage>
</organism>
<feature type="chain" id="PRO_5020192610" evidence="1">
    <location>
        <begin position="27"/>
        <end position="197"/>
    </location>
</feature>
<dbReference type="Proteomes" id="UP000294853">
    <property type="component" value="Chromosome"/>
</dbReference>
<dbReference type="EMBL" id="CP038436">
    <property type="protein sequence ID" value="QBX56199.1"/>
    <property type="molecule type" value="Genomic_DNA"/>
</dbReference>
<dbReference type="AlphaFoldDB" id="A0A4P7IFY3"/>
<protein>
    <submittedName>
        <fullName evidence="2">Uncharacterized protein</fullName>
    </submittedName>
</protein>
<accession>A0A4P7IFY3</accession>
<reference evidence="2 3" key="1">
    <citation type="submission" date="2019-03" db="EMBL/GenBank/DDBJ databases">
        <title>Three New Species of Nocardioides, Nocardioides euryhalodurans sp. nov., Nocardioides seonyuensis sp. nov. and Nocardioides eburneoflavus sp. nov. Iolated from Soil.</title>
        <authorList>
            <person name="Roh S.G."/>
            <person name="Lee C."/>
            <person name="Kim M.-K."/>
            <person name="Kim S.B."/>
        </authorList>
    </citation>
    <scope>NUCLEOTIDE SEQUENCE [LARGE SCALE GENOMIC DNA]</scope>
    <source>
        <strain evidence="2 3">MMS17-SY207-3</strain>
    </source>
</reference>
<dbReference type="KEGG" id="nsn:EXE58_12455"/>
<feature type="signal peptide" evidence="1">
    <location>
        <begin position="1"/>
        <end position="26"/>
    </location>
</feature>
<sequence>MARVTAAASVTLTMAAALGAAPPASADPVVDMSWTVKTTTTLKKLGETVKLPNGTLDAQIDTATGAMTGTLALPKATQKVSLPRLPLAEVTVAFDQAAPVKGKVDLTAGTARAKASFVVRIVAIRPVHSPAINLVSGKCTTKKPVTASLNGPINPGGTSTFESTYKMPGFKKCGKKSSGVINSLLAGGKNKMTIKLS</sequence>
<keyword evidence="1" id="KW-0732">Signal</keyword>
<gene>
    <name evidence="2" type="ORF">EXE58_12455</name>
</gene>
<evidence type="ECO:0000313" key="3">
    <source>
        <dbReference type="Proteomes" id="UP000294853"/>
    </source>
</evidence>
<dbReference type="OrthoDB" id="4863392at2"/>
<evidence type="ECO:0000256" key="1">
    <source>
        <dbReference type="SAM" id="SignalP"/>
    </source>
</evidence>